<accession>A0A7R9ERB2</accession>
<gene>
    <name evidence="2" type="ORF">TBIB3V08_LOCUS2159</name>
</gene>
<reference evidence="2" key="1">
    <citation type="submission" date="2020-11" db="EMBL/GenBank/DDBJ databases">
        <authorList>
            <person name="Tran Van P."/>
        </authorList>
    </citation>
    <scope>NUCLEOTIDE SEQUENCE</scope>
</reference>
<protein>
    <recommendedName>
        <fullName evidence="3">Ashwin</fullName>
    </recommendedName>
</protein>
<feature type="compositionally biased region" description="Basic and acidic residues" evidence="1">
    <location>
        <begin position="250"/>
        <end position="261"/>
    </location>
</feature>
<feature type="compositionally biased region" description="Polar residues" evidence="1">
    <location>
        <begin position="262"/>
        <end position="276"/>
    </location>
</feature>
<evidence type="ECO:0000313" key="2">
    <source>
        <dbReference type="EMBL" id="CAD7439605.1"/>
    </source>
</evidence>
<evidence type="ECO:0000256" key="1">
    <source>
        <dbReference type="SAM" id="MobiDB-lite"/>
    </source>
</evidence>
<organism evidence="2">
    <name type="scientific">Timema bartmani</name>
    <dbReference type="NCBI Taxonomy" id="61472"/>
    <lineage>
        <taxon>Eukaryota</taxon>
        <taxon>Metazoa</taxon>
        <taxon>Ecdysozoa</taxon>
        <taxon>Arthropoda</taxon>
        <taxon>Hexapoda</taxon>
        <taxon>Insecta</taxon>
        <taxon>Pterygota</taxon>
        <taxon>Neoptera</taxon>
        <taxon>Polyneoptera</taxon>
        <taxon>Phasmatodea</taxon>
        <taxon>Timematodea</taxon>
        <taxon>Timematoidea</taxon>
        <taxon>Timematidae</taxon>
        <taxon>Timema</taxon>
    </lineage>
</organism>
<feature type="compositionally biased region" description="Basic residues" evidence="1">
    <location>
        <begin position="289"/>
        <end position="298"/>
    </location>
</feature>
<dbReference type="GO" id="GO:0048598">
    <property type="term" value="P:embryonic morphogenesis"/>
    <property type="evidence" value="ECO:0007669"/>
    <property type="project" value="InterPro"/>
</dbReference>
<feature type="region of interest" description="Disordered" evidence="1">
    <location>
        <begin position="127"/>
        <end position="152"/>
    </location>
</feature>
<feature type="region of interest" description="Disordered" evidence="1">
    <location>
        <begin position="26"/>
        <end position="65"/>
    </location>
</feature>
<proteinExistence type="predicted"/>
<name>A0A7R9ERB2_9NEOP</name>
<feature type="compositionally biased region" description="Low complexity" evidence="1">
    <location>
        <begin position="130"/>
        <end position="141"/>
    </location>
</feature>
<dbReference type="GO" id="GO:0072669">
    <property type="term" value="C:tRNA-splicing ligase complex"/>
    <property type="evidence" value="ECO:0007669"/>
    <property type="project" value="InterPro"/>
</dbReference>
<feature type="compositionally biased region" description="Basic residues" evidence="1">
    <location>
        <begin position="240"/>
        <end position="249"/>
    </location>
</feature>
<dbReference type="EMBL" id="OD564734">
    <property type="protein sequence ID" value="CAD7439605.1"/>
    <property type="molecule type" value="Genomic_DNA"/>
</dbReference>
<dbReference type="AlphaFoldDB" id="A0A7R9ERB2"/>
<dbReference type="Pfam" id="PF15323">
    <property type="entry name" value="Ashwin"/>
    <property type="match status" value="1"/>
</dbReference>
<sequence>MISERVRGIVKEEPVQDRMRSERVKGIVKEEPVQDRMRSERVRGTVKEEPVQDRMRSERKCISSSRLERMSKDELVQMFHKFAVPLPQRQYRDNRRGKLLTRMRIKLERKRRPVEQPDTSSLVSVGFNVTSSSRQNSSTTQDRLKPPPVAINFERKKIRLNSVSSGSGNELNSPQIKNFKTLQISEKPFNGDSLDSVVINYRPKEKKGHNASETKEENGEANKIELRRSSESSSCDTKKSLRKIKLKRPHSTDSVKSEVSDTRPTQITEINSTQCSGVILAQDAEPRGKKQKSKITWP</sequence>
<feature type="compositionally biased region" description="Basic and acidic residues" evidence="1">
    <location>
        <begin position="208"/>
        <end position="230"/>
    </location>
</feature>
<feature type="region of interest" description="Disordered" evidence="1">
    <location>
        <begin position="203"/>
        <end position="298"/>
    </location>
</feature>
<evidence type="ECO:0008006" key="3">
    <source>
        <dbReference type="Google" id="ProtNLM"/>
    </source>
</evidence>
<dbReference type="InterPro" id="IPR024887">
    <property type="entry name" value="Ashwin"/>
</dbReference>